<feature type="region of interest" description="Disordered" evidence="3">
    <location>
        <begin position="554"/>
        <end position="932"/>
    </location>
</feature>
<reference evidence="4 5" key="1">
    <citation type="submission" date="2024-04" db="EMBL/GenBank/DDBJ databases">
        <title>Genome assembly C_amara_ONT_v2.</title>
        <authorList>
            <person name="Yant L."/>
            <person name="Moore C."/>
            <person name="Slenker M."/>
        </authorList>
    </citation>
    <scope>NUCLEOTIDE SEQUENCE [LARGE SCALE GENOMIC DNA]</scope>
    <source>
        <tissue evidence="4">Leaf</tissue>
    </source>
</reference>
<organism evidence="4 5">
    <name type="scientific">Cardamine amara subsp. amara</name>
    <dbReference type="NCBI Taxonomy" id="228776"/>
    <lineage>
        <taxon>Eukaryota</taxon>
        <taxon>Viridiplantae</taxon>
        <taxon>Streptophyta</taxon>
        <taxon>Embryophyta</taxon>
        <taxon>Tracheophyta</taxon>
        <taxon>Spermatophyta</taxon>
        <taxon>Magnoliopsida</taxon>
        <taxon>eudicotyledons</taxon>
        <taxon>Gunneridae</taxon>
        <taxon>Pentapetalae</taxon>
        <taxon>rosids</taxon>
        <taxon>malvids</taxon>
        <taxon>Brassicales</taxon>
        <taxon>Brassicaceae</taxon>
        <taxon>Cardamineae</taxon>
        <taxon>Cardamine</taxon>
    </lineage>
</organism>
<feature type="compositionally biased region" description="Polar residues" evidence="3">
    <location>
        <begin position="902"/>
        <end position="912"/>
    </location>
</feature>
<dbReference type="PANTHER" id="PTHR12161:SF13">
    <property type="entry name" value="REGULATOR OF VPS4 ACTIVITY IN THE MVB PATHWAY PROTEIN"/>
    <property type="match status" value="1"/>
</dbReference>
<sequence length="948" mass="105928">MKNVLHRGFKPAKCKTALQMANSRLKILKNKKEIQIKQLRIELAQLLESGQTPSARIRVEHVVREEKTLAAYELIGIYCELLVVRLGVIESQKNCPIDLKEAVTSVLFASQRLSDVPELSEIVKQFTTKYGKDFATSAIELRPDSGVSRLLVEKLSAKAPDGPTKVKILMEIAAEHNVVWEAQSFVEPDPKDTELLSGTSSFQSASSMYVDSSRIPNKEQPPNGQAPATVNVQRGSNERHHTPEHSYASGGRSTSHSNNVTSSQSNNVTSGKADGYYHSNARPYRSRTDEGECRNPNHGDEHSPSRSNHRWETEFVDSTDAARAAAEAAERASFAARAAAELSSKERMTRQDSTESHLSSASVNLRNEPSHRRNRSNVQSEDHFSPRQNVRMQYEDIDRTRQDRYGRAKESEIPPVVQPSERHSVENLRKSGSVGKTGREKQLSEDEKDVNVGYSEDIHLRKQSSRASSHSHSSNYSDENVVGSDYMKSPSVVEENIFATEYDHQSQSSFKEVDSHDHGHESHDDATEDTFDDYSSLFDKPKFDAEDEYDHGVGFSLFGSKTPTLTPTPTASRSFKEDHSKSYGNHSSSSVVFQESPSSPLFDNVSTSPLASYHEPGPHAKFDNYDPYSESEDDQPNSSKVSGRVDDRVNLTSDQSQKFDPVGLEFFPSDTEEHKDDSRTREESDSEADAQTGLNFKPLVGGFRNKRTLPPYRMSPASYETSSKSEKEHNGTNDVGQSMSTSSSSRKDIYTKKASNSKNRLSSTPADPSSSDDDKSEIQGRRTETKPQSSYRNSHVNHEDSEEEDILTRSSDRSQERAHKPTIGMRDHKRPNFKTPASTLYEDEEEVERDAARLSAKPTKSTGFSLRTKGQVKAHEKRSFPVTTTKTDQKSHDQPSPRHKTVTSSSVQQSIKSPDPETPSRASHVHPNLPDYDDIFARLGALRAPNRR</sequence>
<feature type="compositionally biased region" description="Polar residues" evidence="3">
    <location>
        <begin position="732"/>
        <end position="744"/>
    </location>
</feature>
<name>A0ABD1ANK1_CARAN</name>
<keyword evidence="2" id="KW-0175">Coiled coil</keyword>
<evidence type="ECO:0000256" key="1">
    <source>
        <dbReference type="ARBA" id="ARBA00005536"/>
    </source>
</evidence>
<feature type="compositionally biased region" description="Basic and acidic residues" evidence="3">
    <location>
        <begin position="772"/>
        <end position="785"/>
    </location>
</feature>
<feature type="region of interest" description="Disordered" evidence="3">
    <location>
        <begin position="341"/>
        <end position="537"/>
    </location>
</feature>
<feature type="compositionally biased region" description="Basic and acidic residues" evidence="3">
    <location>
        <begin position="806"/>
        <end position="819"/>
    </location>
</feature>
<evidence type="ECO:0000256" key="2">
    <source>
        <dbReference type="SAM" id="Coils"/>
    </source>
</evidence>
<dbReference type="Proteomes" id="UP001558713">
    <property type="component" value="Unassembled WGS sequence"/>
</dbReference>
<feature type="compositionally biased region" description="Basic and acidic residues" evidence="3">
    <location>
        <begin position="671"/>
        <end position="683"/>
    </location>
</feature>
<feature type="compositionally biased region" description="Basic and acidic residues" evidence="3">
    <location>
        <begin position="286"/>
        <end position="310"/>
    </location>
</feature>
<evidence type="ECO:0000313" key="4">
    <source>
        <dbReference type="EMBL" id="KAL1208338.1"/>
    </source>
</evidence>
<evidence type="ECO:0008006" key="6">
    <source>
        <dbReference type="Google" id="ProtNLM"/>
    </source>
</evidence>
<dbReference type="FunFam" id="1.20.1260.60:FF:000003">
    <property type="entry name" value="IST1-like protein isoform A"/>
    <property type="match status" value="1"/>
</dbReference>
<feature type="compositionally biased region" description="Low complexity" evidence="3">
    <location>
        <begin position="253"/>
        <end position="270"/>
    </location>
</feature>
<proteinExistence type="inferred from homology"/>
<accession>A0ABD1ANK1</accession>
<protein>
    <recommendedName>
        <fullName evidence="6">Regulator of Vps4 activity in the MVB pathway protein</fullName>
    </recommendedName>
</protein>
<feature type="compositionally biased region" description="Basic and acidic residues" evidence="3">
    <location>
        <begin position="393"/>
        <end position="412"/>
    </location>
</feature>
<gene>
    <name evidence="4" type="ORF">V5N11_033811</name>
</gene>
<feature type="region of interest" description="Disordered" evidence="3">
    <location>
        <begin position="207"/>
        <end position="310"/>
    </location>
</feature>
<feature type="compositionally biased region" description="Basic and acidic residues" evidence="3">
    <location>
        <begin position="420"/>
        <end position="429"/>
    </location>
</feature>
<feature type="compositionally biased region" description="Polar residues" evidence="3">
    <location>
        <begin position="559"/>
        <end position="573"/>
    </location>
</feature>
<evidence type="ECO:0000313" key="5">
    <source>
        <dbReference type="Proteomes" id="UP001558713"/>
    </source>
</evidence>
<keyword evidence="5" id="KW-1185">Reference proteome</keyword>
<feature type="compositionally biased region" description="Low complexity" evidence="3">
    <location>
        <begin position="582"/>
        <end position="600"/>
    </location>
</feature>
<evidence type="ECO:0000256" key="3">
    <source>
        <dbReference type="SAM" id="MobiDB-lite"/>
    </source>
</evidence>
<feature type="compositionally biased region" description="Polar residues" evidence="3">
    <location>
        <begin position="356"/>
        <end position="367"/>
    </location>
</feature>
<dbReference type="PANTHER" id="PTHR12161">
    <property type="entry name" value="IST1 FAMILY MEMBER"/>
    <property type="match status" value="1"/>
</dbReference>
<feature type="compositionally biased region" description="Basic and acidic residues" evidence="3">
    <location>
        <begin position="887"/>
        <end position="896"/>
    </location>
</feature>
<dbReference type="EMBL" id="JBANAX010000453">
    <property type="protein sequence ID" value="KAL1208338.1"/>
    <property type="molecule type" value="Genomic_DNA"/>
</dbReference>
<comment type="similarity">
    <text evidence="1">Belongs to the IST1 family.</text>
</comment>
<feature type="compositionally biased region" description="Polar residues" evidence="3">
    <location>
        <begin position="220"/>
        <end position="235"/>
    </location>
</feature>
<dbReference type="InterPro" id="IPR005061">
    <property type="entry name" value="Ist1"/>
</dbReference>
<feature type="coiled-coil region" evidence="2">
    <location>
        <begin position="18"/>
        <end position="49"/>
    </location>
</feature>
<feature type="compositionally biased region" description="Low complexity" evidence="3">
    <location>
        <begin position="465"/>
        <end position="477"/>
    </location>
</feature>
<dbReference type="InterPro" id="IPR042277">
    <property type="entry name" value="IST1-like"/>
</dbReference>
<dbReference type="Gene3D" id="1.20.1260.60">
    <property type="entry name" value="Vacuolar protein sorting-associated protein Ist1"/>
    <property type="match status" value="1"/>
</dbReference>
<feature type="compositionally biased region" description="Basic and acidic residues" evidence="3">
    <location>
        <begin position="343"/>
        <end position="355"/>
    </location>
</feature>
<dbReference type="AlphaFoldDB" id="A0ABD1ANK1"/>
<comment type="caution">
    <text evidence="4">The sequence shown here is derived from an EMBL/GenBank/DDBJ whole genome shotgun (WGS) entry which is preliminary data.</text>
</comment>
<feature type="compositionally biased region" description="Basic and acidic residues" evidence="3">
    <location>
        <begin position="511"/>
        <end position="525"/>
    </location>
</feature>
<dbReference type="Pfam" id="PF03398">
    <property type="entry name" value="Ist1"/>
    <property type="match status" value="1"/>
</dbReference>